<reference evidence="1 2" key="1">
    <citation type="submission" date="2020-08" db="EMBL/GenBank/DDBJ databases">
        <title>Genomic Encyclopedia of Type Strains, Phase III (KMG-III): the genomes of soil and plant-associated and newly described type strains.</title>
        <authorList>
            <person name="Whitman W."/>
        </authorList>
    </citation>
    <scope>NUCLEOTIDE SEQUENCE [LARGE SCALE GENOMIC DNA]</scope>
    <source>
        <strain evidence="1 2">CECT 3266</strain>
    </source>
</reference>
<dbReference type="AlphaFoldDB" id="A0A7W7LLC1"/>
<evidence type="ECO:0000313" key="1">
    <source>
        <dbReference type="EMBL" id="MBB4891808.1"/>
    </source>
</evidence>
<dbReference type="PANTHER" id="PTHR38479:SF2">
    <property type="entry name" value="WINGED HELIX DNA-BINDING DOMAIN-CONTAINING PROTEIN"/>
    <property type="match status" value="1"/>
</dbReference>
<gene>
    <name evidence="1" type="ORF">FHS39_000808</name>
</gene>
<dbReference type="Proteomes" id="UP000556084">
    <property type="component" value="Unassembled WGS sequence"/>
</dbReference>
<protein>
    <recommendedName>
        <fullName evidence="3">Winged helix DNA-binding domain-containing protein</fullName>
    </recommendedName>
</protein>
<keyword evidence="2" id="KW-1185">Reference proteome</keyword>
<sequence>MSALIPLPRITDDERRARLGHRHLLAPGRRAGTVEEVADAVVGLHASDAATVYLSACARLSEPSPAEVERGLYEDVTLVKLLSMRRTIFAVSTGLAPYVDAAAARAIAERERKTLLKSLLGCVDAARPWDARRLAETERAVLETLAVRGEATTAELAKDVPALKEQIVASPGKPYEGRQSVGSRVLRLLASDGHVRRSRPRGSWTSSLYPWALVPPLPEVPVREAKAELARRWLASYGPATEADLKWWTGWTLRDTRAALADVGVRKVVLSHGEGFALDEDADARPAPVGDWAALLPGLDPTAMGWRDRDWYLSPEHVPFLFDRAGNVGPTVWWNGRIVGGWAQHANGEIGWRLLEDTGREASAAIETEAARLSAWLGDVRVTPRFRTPLERELVR</sequence>
<comment type="caution">
    <text evidence="1">The sequence shown here is derived from an EMBL/GenBank/DDBJ whole genome shotgun (WGS) entry which is preliminary data.</text>
</comment>
<dbReference type="Pfam" id="PF06224">
    <property type="entry name" value="AlkZ-like"/>
    <property type="match status" value="1"/>
</dbReference>
<dbReference type="EMBL" id="JACHJH010000001">
    <property type="protein sequence ID" value="MBB4891808.1"/>
    <property type="molecule type" value="Genomic_DNA"/>
</dbReference>
<organism evidence="1 2">
    <name type="scientific">Streptomyces olivoverticillatus</name>
    <dbReference type="NCBI Taxonomy" id="66427"/>
    <lineage>
        <taxon>Bacteria</taxon>
        <taxon>Bacillati</taxon>
        <taxon>Actinomycetota</taxon>
        <taxon>Actinomycetes</taxon>
        <taxon>Kitasatosporales</taxon>
        <taxon>Streptomycetaceae</taxon>
        <taxon>Streptomyces</taxon>
    </lineage>
</organism>
<dbReference type="InterPro" id="IPR009351">
    <property type="entry name" value="AlkZ-like"/>
</dbReference>
<dbReference type="RefSeq" id="WP_184346321.1">
    <property type="nucleotide sequence ID" value="NZ_JACHJH010000001.1"/>
</dbReference>
<proteinExistence type="predicted"/>
<evidence type="ECO:0008006" key="3">
    <source>
        <dbReference type="Google" id="ProtNLM"/>
    </source>
</evidence>
<accession>A0A7W7LLC1</accession>
<name>A0A7W7LLC1_9ACTN</name>
<dbReference type="PANTHER" id="PTHR38479">
    <property type="entry name" value="LMO0824 PROTEIN"/>
    <property type="match status" value="1"/>
</dbReference>
<evidence type="ECO:0000313" key="2">
    <source>
        <dbReference type="Proteomes" id="UP000556084"/>
    </source>
</evidence>